<organism evidence="2 3">
    <name type="scientific">Blastocystis sp. subtype 1 (strain ATCC 50177 / NandII)</name>
    <dbReference type="NCBI Taxonomy" id="478820"/>
    <lineage>
        <taxon>Eukaryota</taxon>
        <taxon>Sar</taxon>
        <taxon>Stramenopiles</taxon>
        <taxon>Bigyra</taxon>
        <taxon>Opalozoa</taxon>
        <taxon>Opalinata</taxon>
        <taxon>Blastocystidae</taxon>
        <taxon>Blastocystis</taxon>
    </lineage>
</organism>
<protein>
    <submittedName>
        <fullName evidence="2">Uncharacterized protein</fullName>
    </submittedName>
</protein>
<keyword evidence="3" id="KW-1185">Reference proteome</keyword>
<gene>
    <name evidence="2" type="ORF">AV274_1936</name>
</gene>
<sequence length="126" mass="14981">MQQRMRKTGVREEMETVSKRKGVEFLHKQKKELLETIEQLQGEGNDLYDSIEMSMREKEDLMKQLNASVEEVETCKQVIDFLVKERDQMKKEIEIKDGRIVEYTQSFRAHPELMLKAQNPIVHITR</sequence>
<evidence type="ECO:0000256" key="1">
    <source>
        <dbReference type="SAM" id="Coils"/>
    </source>
</evidence>
<accession>A0A196SH17</accession>
<proteinExistence type="predicted"/>
<evidence type="ECO:0000313" key="2">
    <source>
        <dbReference type="EMBL" id="OAO16345.1"/>
    </source>
</evidence>
<dbReference type="AlphaFoldDB" id="A0A196SH17"/>
<feature type="coiled-coil region" evidence="1">
    <location>
        <begin position="23"/>
        <end position="92"/>
    </location>
</feature>
<reference evidence="2 3" key="1">
    <citation type="submission" date="2016-05" db="EMBL/GenBank/DDBJ databases">
        <title>Nuclear genome of Blastocystis sp. subtype 1 NandII.</title>
        <authorList>
            <person name="Gentekaki E."/>
            <person name="Curtis B."/>
            <person name="Stairs C."/>
            <person name="Eme L."/>
            <person name="Herman E."/>
            <person name="Klimes V."/>
            <person name="Arias M.C."/>
            <person name="Elias M."/>
            <person name="Hilliou F."/>
            <person name="Klute M."/>
            <person name="Malik S.-B."/>
            <person name="Pightling A."/>
            <person name="Rachubinski R."/>
            <person name="Salas D."/>
            <person name="Schlacht A."/>
            <person name="Suga H."/>
            <person name="Archibald J."/>
            <person name="Ball S.G."/>
            <person name="Clark G."/>
            <person name="Dacks J."/>
            <person name="Van Der Giezen M."/>
            <person name="Tsaousis A."/>
            <person name="Roger A."/>
        </authorList>
    </citation>
    <scope>NUCLEOTIDE SEQUENCE [LARGE SCALE GENOMIC DNA]</scope>
    <source>
        <strain evidence="3">ATCC 50177 / NandII</strain>
    </source>
</reference>
<name>A0A196SH17_BLAHN</name>
<dbReference type="EMBL" id="LXWW01000086">
    <property type="protein sequence ID" value="OAO16345.1"/>
    <property type="molecule type" value="Genomic_DNA"/>
</dbReference>
<keyword evidence="1" id="KW-0175">Coiled coil</keyword>
<evidence type="ECO:0000313" key="3">
    <source>
        <dbReference type="Proteomes" id="UP000078348"/>
    </source>
</evidence>
<dbReference type="Proteomes" id="UP000078348">
    <property type="component" value="Unassembled WGS sequence"/>
</dbReference>
<comment type="caution">
    <text evidence="2">The sequence shown here is derived from an EMBL/GenBank/DDBJ whole genome shotgun (WGS) entry which is preliminary data.</text>
</comment>